<keyword evidence="2" id="KW-0863">Zinc-finger</keyword>
<feature type="repeat" description="TNFR-Cys" evidence="4">
    <location>
        <begin position="66"/>
        <end position="107"/>
    </location>
</feature>
<dbReference type="InterPro" id="IPR003877">
    <property type="entry name" value="SPRY_dom"/>
</dbReference>
<dbReference type="PROSITE" id="PS00652">
    <property type="entry name" value="TNFR_NGFR_1"/>
    <property type="match status" value="1"/>
</dbReference>
<evidence type="ECO:0000256" key="5">
    <source>
        <dbReference type="SAM" id="Phobius"/>
    </source>
</evidence>
<organism evidence="9 10">
    <name type="scientific">Petromyzon marinus</name>
    <name type="common">Sea lamprey</name>
    <dbReference type="NCBI Taxonomy" id="7757"/>
    <lineage>
        <taxon>Eukaryota</taxon>
        <taxon>Metazoa</taxon>
        <taxon>Chordata</taxon>
        <taxon>Craniata</taxon>
        <taxon>Vertebrata</taxon>
        <taxon>Cyclostomata</taxon>
        <taxon>Hyperoartia</taxon>
        <taxon>Petromyzontiformes</taxon>
        <taxon>Petromyzontidae</taxon>
        <taxon>Petromyzon</taxon>
    </lineage>
</organism>
<dbReference type="Pfam" id="PF00020">
    <property type="entry name" value="TNFR_c6"/>
    <property type="match status" value="1"/>
</dbReference>
<dbReference type="KEGG" id="pmrn:116957998"/>
<reference evidence="10" key="1">
    <citation type="submission" date="2025-08" db="UniProtKB">
        <authorList>
            <consortium name="RefSeq"/>
        </authorList>
    </citation>
    <scope>IDENTIFICATION</scope>
    <source>
        <tissue evidence="10">Sperm</tissue>
    </source>
</reference>
<accession>A0AAJ7UHF5</accession>
<dbReference type="InterPro" id="IPR003879">
    <property type="entry name" value="Butyrophylin_SPRY"/>
</dbReference>
<keyword evidence="3" id="KW-0862">Zinc</keyword>
<dbReference type="SMART" id="SM00208">
    <property type="entry name" value="TNFR"/>
    <property type="match status" value="2"/>
</dbReference>
<dbReference type="InterPro" id="IPR001870">
    <property type="entry name" value="B30.2/SPRY"/>
</dbReference>
<dbReference type="InterPro" id="IPR013320">
    <property type="entry name" value="ConA-like_dom_sf"/>
</dbReference>
<evidence type="ECO:0000256" key="3">
    <source>
        <dbReference type="ARBA" id="ARBA00022833"/>
    </source>
</evidence>
<proteinExistence type="predicted"/>
<evidence type="ECO:0000256" key="4">
    <source>
        <dbReference type="PROSITE-ProRule" id="PRU00206"/>
    </source>
</evidence>
<keyword evidence="6" id="KW-0732">Signal</keyword>
<dbReference type="Gene3D" id="2.10.50.10">
    <property type="entry name" value="Tumor Necrosis Factor Receptor, subunit A, domain 2"/>
    <property type="match status" value="2"/>
</dbReference>
<dbReference type="Pfam" id="PF00622">
    <property type="entry name" value="SPRY"/>
    <property type="match status" value="1"/>
</dbReference>
<dbReference type="SMART" id="SM00449">
    <property type="entry name" value="SPRY"/>
    <property type="match status" value="1"/>
</dbReference>
<dbReference type="SUPFAM" id="SSF49899">
    <property type="entry name" value="Concanavalin A-like lectins/glucanases"/>
    <property type="match status" value="1"/>
</dbReference>
<feature type="signal peptide" evidence="6">
    <location>
        <begin position="1"/>
        <end position="21"/>
    </location>
</feature>
<dbReference type="InterPro" id="IPR001368">
    <property type="entry name" value="TNFR/NGFR_Cys_rich_reg"/>
</dbReference>
<protein>
    <submittedName>
        <fullName evidence="10">E3 ubiquitin/ISG15 ligase TRIM25-like isoform X1</fullName>
    </submittedName>
</protein>
<evidence type="ECO:0000313" key="9">
    <source>
        <dbReference type="Proteomes" id="UP001318040"/>
    </source>
</evidence>
<dbReference type="InterPro" id="IPR051051">
    <property type="entry name" value="E3_ubiq-ligase_TRIM/RNF"/>
</dbReference>
<keyword evidence="9" id="KW-1185">Reference proteome</keyword>
<dbReference type="PRINTS" id="PR01407">
    <property type="entry name" value="BUTYPHLNCDUF"/>
</dbReference>
<feature type="domain" description="TNFR-Cys" evidence="7">
    <location>
        <begin position="66"/>
        <end position="107"/>
    </location>
</feature>
<keyword evidence="5" id="KW-1133">Transmembrane helix</keyword>
<feature type="transmembrane region" description="Helical" evidence="5">
    <location>
        <begin position="124"/>
        <end position="149"/>
    </location>
</feature>
<dbReference type="PANTHER" id="PTHR25465:SF14">
    <property type="entry name" value="E3 UBIQUITIN-PROTEIN LIGASE TRIM65"/>
    <property type="match status" value="1"/>
</dbReference>
<keyword evidence="5" id="KW-0812">Transmembrane</keyword>
<evidence type="ECO:0000259" key="8">
    <source>
        <dbReference type="PROSITE" id="PS50188"/>
    </source>
</evidence>
<dbReference type="Proteomes" id="UP001318040">
    <property type="component" value="Chromosome 68"/>
</dbReference>
<gene>
    <name evidence="10" type="primary">LOC116957998</name>
</gene>
<name>A0AAJ7UHF5_PETMA</name>
<dbReference type="PROSITE" id="PS50050">
    <property type="entry name" value="TNFR_NGFR_2"/>
    <property type="match status" value="1"/>
</dbReference>
<keyword evidence="4" id="KW-1015">Disulfide bond</keyword>
<feature type="domain" description="B30.2/SPRY" evidence="8">
    <location>
        <begin position="204"/>
        <end position="395"/>
    </location>
</feature>
<dbReference type="SUPFAM" id="SSF57184">
    <property type="entry name" value="Growth factor receptor domain"/>
    <property type="match status" value="1"/>
</dbReference>
<keyword evidence="1" id="KW-0479">Metal-binding</keyword>
<keyword evidence="5" id="KW-0472">Membrane</keyword>
<dbReference type="RefSeq" id="XP_032836352.1">
    <property type="nucleotide sequence ID" value="XM_032980461.1"/>
</dbReference>
<dbReference type="PROSITE" id="PS50188">
    <property type="entry name" value="B302_SPRY"/>
    <property type="match status" value="1"/>
</dbReference>
<dbReference type="Gene3D" id="2.60.120.920">
    <property type="match status" value="1"/>
</dbReference>
<evidence type="ECO:0000256" key="6">
    <source>
        <dbReference type="SAM" id="SignalP"/>
    </source>
</evidence>
<sequence>MGPQLLFIVVIGCVMLGVRHAEGSEAKQCPKDSYKTEDDVCCDLCPAGTFKAGDCLTDGGIRKCIQCIEGIFYTDKPNNESACFDCTPCSEGEEIVQECRKEHNTICQCKEGYYRSNGQCVSLVALRGGLFIMVVIACISIIIIIISLWRFKATARAWINIQEKRALTEAKRGFTEEKRALNEDLTKMALLREQDSALLSAEQARLKNYTDEERLRLLKYGCSPTLKPNIAHHSLNISSDLRTLTRTPVSKGHHVREKMFAIHYQSLCSESFSSGQHYWEVDMNNSGLCRVGAAYGNIPQSILGLTEKSWCLIKSHDTYYVQHGFVETSLSVRESPQRVGIHIDWENGMMSFYNTDSMLLLHRFSHQFSEPLYPALYIGSVDGSLTIIDLSVVDEHSDCEVLE</sequence>
<feature type="chain" id="PRO_5042594005" evidence="6">
    <location>
        <begin position="22"/>
        <end position="403"/>
    </location>
</feature>
<dbReference type="InterPro" id="IPR009030">
    <property type="entry name" value="Growth_fac_rcpt_cys_sf"/>
</dbReference>
<evidence type="ECO:0000256" key="2">
    <source>
        <dbReference type="ARBA" id="ARBA00022771"/>
    </source>
</evidence>
<dbReference type="AlphaFoldDB" id="A0AAJ7UHF5"/>
<evidence type="ECO:0000313" key="10">
    <source>
        <dbReference type="RefSeq" id="XP_032836352.1"/>
    </source>
</evidence>
<evidence type="ECO:0000259" key="7">
    <source>
        <dbReference type="PROSITE" id="PS50050"/>
    </source>
</evidence>
<evidence type="ECO:0000256" key="1">
    <source>
        <dbReference type="ARBA" id="ARBA00022723"/>
    </source>
</evidence>
<feature type="disulfide bond" evidence="4">
    <location>
        <begin position="86"/>
        <end position="99"/>
    </location>
</feature>
<dbReference type="PANTHER" id="PTHR25465">
    <property type="entry name" value="B-BOX DOMAIN CONTAINING"/>
    <property type="match status" value="1"/>
</dbReference>
<comment type="caution">
    <text evidence="4">Lacks conserved residue(s) required for the propagation of feature annotation.</text>
</comment>
<dbReference type="GO" id="GO:0008270">
    <property type="term" value="F:zinc ion binding"/>
    <property type="evidence" value="ECO:0007669"/>
    <property type="project" value="UniProtKB-KW"/>
</dbReference>
<dbReference type="InterPro" id="IPR043136">
    <property type="entry name" value="B30.2/SPRY_sf"/>
</dbReference>
<feature type="disulfide bond" evidence="4">
    <location>
        <begin position="89"/>
        <end position="107"/>
    </location>
</feature>